<sequence length="418" mass="45210">MNRVIVIDPSISGISGDMLLAALIDIGADLDILSKLGKAVARVVDGVEDINISVEDVVRGGIRAKALKVNLVEKHVERSGTELLQYVEAVVDEVGLGDKAKRIALSAIRALVEAEAIVHSSSVDEVHLHEVGSADTVVDIVGTAMALENLGLLESSFYSLPIAVGGGYIEIHHGTYPVPAPVVLELLRRGNAMFFGGTVEGELATPTGVAILISLVNSFVKALPMISIEKIGYGAGQRDFTTHPNVLRILVGRSAENVEGLEAEDIAVLETDVDDVSGELVGYVIEKLFELGAKDVSVQPLYMKKNRPGYTVKVLSDLIIYPILVKTLINELGTLGVRVYIMKRLKVPTRERKTIDVEIDGKRCRVDVKVSTDHMGNVVNIKPEYESVKSVAKELGVPFRKVFNNVQKAIEKHLNNEA</sequence>
<dbReference type="GO" id="GO:0016829">
    <property type="term" value="F:lyase activity"/>
    <property type="evidence" value="ECO:0007669"/>
    <property type="project" value="UniProtKB-UniRule"/>
</dbReference>
<keyword evidence="2" id="KW-0456">Lyase</keyword>
<dbReference type="NCBIfam" id="TIGR00299">
    <property type="entry name" value="nickel pincer cofactor biosynthesis protein LarC"/>
    <property type="match status" value="1"/>
</dbReference>
<reference evidence="3" key="1">
    <citation type="journal article" date="2020" name="mSystems">
        <title>Genome- and Community-Level Interaction Insights into Carbon Utilization and Element Cycling Functions of Hydrothermarchaeota in Hydrothermal Sediment.</title>
        <authorList>
            <person name="Zhou Z."/>
            <person name="Liu Y."/>
            <person name="Xu W."/>
            <person name="Pan J."/>
            <person name="Luo Z.H."/>
            <person name="Li M."/>
        </authorList>
    </citation>
    <scope>NUCLEOTIDE SEQUENCE [LARGE SCALE GENOMIC DNA]</scope>
    <source>
        <strain evidence="3">SpSt-125</strain>
    </source>
</reference>
<gene>
    <name evidence="3" type="primary">larC</name>
    <name evidence="3" type="ORF">ENO26_09680</name>
</gene>
<dbReference type="PANTHER" id="PTHR36566:SF1">
    <property type="entry name" value="PYRIDINIUM-3,5-BISTHIOCARBOXYLIC ACID MONONUCLEOTIDE NICKEL INSERTION PROTEIN"/>
    <property type="match status" value="1"/>
</dbReference>
<accession>A0A7J2U4U8</accession>
<evidence type="ECO:0000256" key="1">
    <source>
        <dbReference type="ARBA" id="ARBA00022596"/>
    </source>
</evidence>
<dbReference type="Pfam" id="PF01969">
    <property type="entry name" value="Ni_insertion"/>
    <property type="match status" value="1"/>
</dbReference>
<dbReference type="GO" id="GO:0016151">
    <property type="term" value="F:nickel cation binding"/>
    <property type="evidence" value="ECO:0007669"/>
    <property type="project" value="UniProtKB-UniRule"/>
</dbReference>
<dbReference type="InterPro" id="IPR002822">
    <property type="entry name" value="Ni_insertion"/>
</dbReference>
<evidence type="ECO:0000256" key="2">
    <source>
        <dbReference type="HAMAP-Rule" id="MF_01074"/>
    </source>
</evidence>
<dbReference type="HAMAP" id="MF_01074">
    <property type="entry name" value="LarC"/>
    <property type="match status" value="1"/>
</dbReference>
<comment type="caution">
    <text evidence="3">The sequence shown here is derived from an EMBL/GenBank/DDBJ whole genome shotgun (WGS) entry which is preliminary data.</text>
</comment>
<dbReference type="Gene3D" id="3.30.70.1380">
    <property type="entry name" value="Transcriptional regulatory protein pf0864 domain like"/>
    <property type="match status" value="1"/>
</dbReference>
<dbReference type="EMBL" id="DSEU01000069">
    <property type="protein sequence ID" value="HEM67814.1"/>
    <property type="molecule type" value="Genomic_DNA"/>
</dbReference>
<protein>
    <recommendedName>
        <fullName evidence="2">Putative nickel insertion protein</fullName>
    </recommendedName>
</protein>
<dbReference type="PANTHER" id="PTHR36566">
    <property type="entry name" value="NICKEL INSERTION PROTEIN-RELATED"/>
    <property type="match status" value="1"/>
</dbReference>
<comment type="similarity">
    <text evidence="2">Belongs to the LarC family.</text>
</comment>
<dbReference type="Gene3D" id="3.10.20.300">
    <property type="entry name" value="mk0293 like domain"/>
    <property type="match status" value="1"/>
</dbReference>
<keyword evidence="1 2" id="KW-0533">Nickel</keyword>
<proteinExistence type="inferred from homology"/>
<name>A0A7J2U4U8_9CREN</name>
<dbReference type="AlphaFoldDB" id="A0A7J2U4U8"/>
<organism evidence="3">
    <name type="scientific">Ignisphaera aggregans</name>
    <dbReference type="NCBI Taxonomy" id="334771"/>
    <lineage>
        <taxon>Archaea</taxon>
        <taxon>Thermoproteota</taxon>
        <taxon>Thermoprotei</taxon>
        <taxon>Desulfurococcales</taxon>
        <taxon>Desulfurococcaceae</taxon>
        <taxon>Ignisphaera</taxon>
    </lineage>
</organism>
<evidence type="ECO:0000313" key="3">
    <source>
        <dbReference type="EMBL" id="HEM67814.1"/>
    </source>
</evidence>